<dbReference type="InterPro" id="IPR010301">
    <property type="entry name" value="RRP1"/>
</dbReference>
<comment type="similarity">
    <text evidence="2">Belongs to the RRP1 family.</text>
</comment>
<dbReference type="Proteomes" id="UP000800093">
    <property type="component" value="Unassembled WGS sequence"/>
</dbReference>
<dbReference type="OrthoDB" id="2019504at2759"/>
<dbReference type="GO" id="GO:0006364">
    <property type="term" value="P:rRNA processing"/>
    <property type="evidence" value="ECO:0007669"/>
    <property type="project" value="UniProtKB-KW"/>
</dbReference>
<accession>A0A9P4KD64</accession>
<keyword evidence="3" id="KW-0698">rRNA processing</keyword>
<evidence type="ECO:0000256" key="3">
    <source>
        <dbReference type="ARBA" id="ARBA00022552"/>
    </source>
</evidence>
<reference evidence="6" key="1">
    <citation type="journal article" date="2020" name="Stud. Mycol.">
        <title>101 Dothideomycetes genomes: A test case for predicting lifestyles and emergence of pathogens.</title>
        <authorList>
            <person name="Haridas S."/>
            <person name="Albert R."/>
            <person name="Binder M."/>
            <person name="Bloem J."/>
            <person name="LaButti K."/>
            <person name="Salamov A."/>
            <person name="Andreopoulos B."/>
            <person name="Baker S."/>
            <person name="Barry K."/>
            <person name="Bills G."/>
            <person name="Bluhm B."/>
            <person name="Cannon C."/>
            <person name="Castanera R."/>
            <person name="Culley D."/>
            <person name="Daum C."/>
            <person name="Ezra D."/>
            <person name="Gonzalez J."/>
            <person name="Henrissat B."/>
            <person name="Kuo A."/>
            <person name="Liang C."/>
            <person name="Lipzen A."/>
            <person name="Lutzoni F."/>
            <person name="Magnuson J."/>
            <person name="Mondo S."/>
            <person name="Nolan M."/>
            <person name="Ohm R."/>
            <person name="Pangilinan J."/>
            <person name="Park H.-J."/>
            <person name="Ramirez L."/>
            <person name="Alfaro M."/>
            <person name="Sun H."/>
            <person name="Tritt A."/>
            <person name="Yoshinaga Y."/>
            <person name="Zwiers L.-H."/>
            <person name="Turgeon B."/>
            <person name="Goodwin S."/>
            <person name="Spatafora J."/>
            <person name="Crous P."/>
            <person name="Grigoriev I."/>
        </authorList>
    </citation>
    <scope>NUCLEOTIDE SEQUENCE [LARGE SCALE GENOMIC DNA]</scope>
    <source>
        <strain evidence="6">CBS 304.66</strain>
    </source>
</reference>
<dbReference type="AlphaFoldDB" id="A0A9P4KD64"/>
<dbReference type="Pfam" id="PF05997">
    <property type="entry name" value="Nop52"/>
    <property type="match status" value="1"/>
</dbReference>
<comment type="caution">
    <text evidence="5">The sequence shown here is derived from an EMBL/GenBank/DDBJ whole genome shotgun (WGS) entry which is preliminary data.</text>
</comment>
<protein>
    <submittedName>
        <fullName evidence="5">Nucleolar protein NOP52 variant</fullName>
    </submittedName>
</protein>
<sequence length="233" mass="27019">MASEPQNSPFIKNLASSEKKIRDQALSSLRTYLSAQKQISQLDILKLWKGLFYCLWMQDKPVHQQRLARDLAGLVGVLQGNVELPFLEAFWRTMGREWGGIDALRMDKYLYLIRQYLNASFRLLSRNKWGDESAIDRYVEILEDIPLNPTDPKILNGLRYHVLDIYVDEMEKVCGEDMGDVPVEKLLEPVEKLKREGRDRSVRKSAEECLGDDRVRRWKGEEVDAEGEGEDDK</sequence>
<dbReference type="PANTHER" id="PTHR13026:SF0">
    <property type="entry name" value="RIBOSOMAL RNA PROCESSING 1B"/>
    <property type="match status" value="1"/>
</dbReference>
<dbReference type="GO" id="GO:0030688">
    <property type="term" value="C:preribosome, small subunit precursor"/>
    <property type="evidence" value="ECO:0007669"/>
    <property type="project" value="InterPro"/>
</dbReference>
<evidence type="ECO:0000256" key="1">
    <source>
        <dbReference type="ARBA" id="ARBA00004123"/>
    </source>
</evidence>
<evidence type="ECO:0000256" key="4">
    <source>
        <dbReference type="ARBA" id="ARBA00023242"/>
    </source>
</evidence>
<evidence type="ECO:0000313" key="5">
    <source>
        <dbReference type="EMBL" id="KAF2267069.1"/>
    </source>
</evidence>
<evidence type="ECO:0000256" key="2">
    <source>
        <dbReference type="ARBA" id="ARBA00006374"/>
    </source>
</evidence>
<comment type="subcellular location">
    <subcellularLocation>
        <location evidence="1">Nucleus</location>
    </subcellularLocation>
</comment>
<organism evidence="5 6">
    <name type="scientific">Lojkania enalia</name>
    <dbReference type="NCBI Taxonomy" id="147567"/>
    <lineage>
        <taxon>Eukaryota</taxon>
        <taxon>Fungi</taxon>
        <taxon>Dikarya</taxon>
        <taxon>Ascomycota</taxon>
        <taxon>Pezizomycotina</taxon>
        <taxon>Dothideomycetes</taxon>
        <taxon>Pleosporomycetidae</taxon>
        <taxon>Pleosporales</taxon>
        <taxon>Pleosporales incertae sedis</taxon>
        <taxon>Lojkania</taxon>
    </lineage>
</organism>
<dbReference type="GO" id="GO:0005634">
    <property type="term" value="C:nucleus"/>
    <property type="evidence" value="ECO:0007669"/>
    <property type="project" value="UniProtKB-SubCell"/>
</dbReference>
<evidence type="ECO:0000313" key="6">
    <source>
        <dbReference type="Proteomes" id="UP000800093"/>
    </source>
</evidence>
<keyword evidence="6" id="KW-1185">Reference proteome</keyword>
<name>A0A9P4KD64_9PLEO</name>
<proteinExistence type="inferred from homology"/>
<dbReference type="PANTHER" id="PTHR13026">
    <property type="entry name" value="NNP-1 PROTEIN NOVEL NUCLEAR PROTEIN 1 NOP52"/>
    <property type="match status" value="1"/>
</dbReference>
<gene>
    <name evidence="5" type="ORF">CC78DRAFT_531151</name>
</gene>
<dbReference type="EMBL" id="ML986594">
    <property type="protein sequence ID" value="KAF2267069.1"/>
    <property type="molecule type" value="Genomic_DNA"/>
</dbReference>
<keyword evidence="4" id="KW-0539">Nucleus</keyword>